<keyword evidence="2 5" id="KW-0732">Signal</keyword>
<feature type="signal peptide" evidence="5">
    <location>
        <begin position="1"/>
        <end position="18"/>
    </location>
</feature>
<accession>A0A0P0GQ42</accession>
<keyword evidence="3 4" id="KW-0378">Hydrolase</keyword>
<dbReference type="PANTHER" id="PTHR11069:SF23">
    <property type="entry name" value="LYSOSOMAL ACID GLUCOSYLCERAMIDASE"/>
    <property type="match status" value="1"/>
</dbReference>
<dbReference type="InterPro" id="IPR013780">
    <property type="entry name" value="Glyco_hydro_b"/>
</dbReference>
<dbReference type="SUPFAM" id="SSF51445">
    <property type="entry name" value="(Trans)glycosidases"/>
    <property type="match status" value="1"/>
</dbReference>
<proteinExistence type="inferred from homology"/>
<dbReference type="InterPro" id="IPR033452">
    <property type="entry name" value="GH30_C"/>
</dbReference>
<dbReference type="KEGG" id="bcel:BcellWH2_02157"/>
<dbReference type="GO" id="GO:0016020">
    <property type="term" value="C:membrane"/>
    <property type="evidence" value="ECO:0007669"/>
    <property type="project" value="GOC"/>
</dbReference>
<dbReference type="RefSeq" id="WP_029425975.1">
    <property type="nucleotide sequence ID" value="NZ_CP012801.1"/>
</dbReference>
<organism evidence="8 9">
    <name type="scientific">Bacteroides cellulosilyticus</name>
    <dbReference type="NCBI Taxonomy" id="246787"/>
    <lineage>
        <taxon>Bacteria</taxon>
        <taxon>Pseudomonadati</taxon>
        <taxon>Bacteroidota</taxon>
        <taxon>Bacteroidia</taxon>
        <taxon>Bacteroidales</taxon>
        <taxon>Bacteroidaceae</taxon>
        <taxon>Bacteroides</taxon>
    </lineage>
</organism>
<dbReference type="Pfam" id="PF02055">
    <property type="entry name" value="Glyco_hydro_30"/>
    <property type="match status" value="1"/>
</dbReference>
<dbReference type="EMBL" id="CP012801">
    <property type="protein sequence ID" value="ALJ59398.1"/>
    <property type="molecule type" value="Genomic_DNA"/>
</dbReference>
<evidence type="ECO:0000256" key="5">
    <source>
        <dbReference type="SAM" id="SignalP"/>
    </source>
</evidence>
<keyword evidence="4" id="KW-0326">Glycosidase</keyword>
<dbReference type="GO" id="GO:0004348">
    <property type="term" value="F:glucosylceramidase activity"/>
    <property type="evidence" value="ECO:0007669"/>
    <property type="project" value="InterPro"/>
</dbReference>
<dbReference type="PANTHER" id="PTHR11069">
    <property type="entry name" value="GLUCOSYLCERAMIDASE"/>
    <property type="match status" value="1"/>
</dbReference>
<evidence type="ECO:0000313" key="9">
    <source>
        <dbReference type="Proteomes" id="UP000061809"/>
    </source>
</evidence>
<dbReference type="Pfam" id="PF17189">
    <property type="entry name" value="Glyco_hydro_30C"/>
    <property type="match status" value="1"/>
</dbReference>
<dbReference type="InterPro" id="IPR001139">
    <property type="entry name" value="Glyco_hydro_30"/>
</dbReference>
<evidence type="ECO:0000313" key="8">
    <source>
        <dbReference type="EMBL" id="ALJ59398.1"/>
    </source>
</evidence>
<evidence type="ECO:0000256" key="4">
    <source>
        <dbReference type="RuleBase" id="RU361188"/>
    </source>
</evidence>
<dbReference type="InterPro" id="IPR017853">
    <property type="entry name" value="GH"/>
</dbReference>
<reference evidence="8 9" key="1">
    <citation type="journal article" date="2015" name="Science">
        <title>Genetic determinants of in vivo fitness and diet responsiveness in multiple human gut Bacteroides.</title>
        <authorList>
            <person name="Wu M."/>
            <person name="McNulty N.P."/>
            <person name="Rodionov D.A."/>
            <person name="Khoroshkin M.S."/>
            <person name="Griffin N.W."/>
            <person name="Cheng J."/>
            <person name="Latreille P."/>
            <person name="Kerstetter R.A."/>
            <person name="Terrapon N."/>
            <person name="Henrissat B."/>
            <person name="Osterman A.L."/>
            <person name="Gordon J.I."/>
        </authorList>
    </citation>
    <scope>NUCLEOTIDE SEQUENCE [LARGE SCALE GENOMIC DNA]</scope>
    <source>
        <strain evidence="8 9">WH2</strain>
    </source>
</reference>
<name>A0A0P0GQ42_9BACE</name>
<dbReference type="AlphaFoldDB" id="A0A0P0GQ42"/>
<dbReference type="GO" id="GO:0006680">
    <property type="term" value="P:glucosylceramide catabolic process"/>
    <property type="evidence" value="ECO:0007669"/>
    <property type="project" value="TreeGrafter"/>
</dbReference>
<evidence type="ECO:0000256" key="2">
    <source>
        <dbReference type="ARBA" id="ARBA00022729"/>
    </source>
</evidence>
<evidence type="ECO:0000256" key="1">
    <source>
        <dbReference type="ARBA" id="ARBA00005382"/>
    </source>
</evidence>
<evidence type="ECO:0000259" key="6">
    <source>
        <dbReference type="Pfam" id="PF02055"/>
    </source>
</evidence>
<comment type="similarity">
    <text evidence="1 4">Belongs to the glycosyl hydrolase 30 family.</text>
</comment>
<sequence>MRLISLILLFLLSGTVSAQKIEWYTTTQTSPWVKQKVKPERTTTGAEIVLDPAQRLQLITGIGGCFNEMGWDALNALSAEDREAVLQAIFGKDGACFDYCRLPMGANDFAMSFYSSADVAGDFNLVNFNIDRDRYILIPYIKAARQINPDLRIWASPWCPPPWMKTNNHYASAVRPSGEKDVNGLLPHEAIAEFSTGFRMEEGYLKTYADYFARFIKAYEAEGLPLECIHVQNEPCSNQVFPSCKWRTEDLTFFLGHYLGPTFERENIKTDIYFGTINTSNPDYVRTALRDEQAAKYIKGVGFQWDGKKAIPTIHREYPNLNLMQTETECGNGANSWDYAEYTWNLMKHYFSNGINSYHYWNMILPTPGISPWGWNQNSMVSIDKKQQTVKYNPEFYLMKHLGHFVQTGAYRLETPSDKNMLAFVNPDGTITAIVANVTDNEETMCVKVREQRVTLTLPPHSFHTVSWKL</sequence>
<feature type="domain" description="Glycosyl hydrolase family 30 beta sandwich" evidence="7">
    <location>
        <begin position="409"/>
        <end position="466"/>
    </location>
</feature>
<gene>
    <name evidence="8" type="ORF">BcellWH2_02157</name>
</gene>
<dbReference type="InterPro" id="IPR033453">
    <property type="entry name" value="Glyco_hydro_30_TIM-barrel"/>
</dbReference>
<dbReference type="Gene3D" id="3.20.20.80">
    <property type="entry name" value="Glycosidases"/>
    <property type="match status" value="1"/>
</dbReference>
<dbReference type="Gene3D" id="2.60.40.1180">
    <property type="entry name" value="Golgi alpha-mannosidase II"/>
    <property type="match status" value="1"/>
</dbReference>
<evidence type="ECO:0000256" key="3">
    <source>
        <dbReference type="ARBA" id="ARBA00022801"/>
    </source>
</evidence>
<dbReference type="PATRIC" id="fig|246787.4.peg.2216"/>
<dbReference type="PRINTS" id="PR00843">
    <property type="entry name" value="GLHYDRLASE30"/>
</dbReference>
<protein>
    <submittedName>
        <fullName evidence="8">O-Glycosyl hydrolase family 30</fullName>
    </submittedName>
</protein>
<evidence type="ECO:0000259" key="7">
    <source>
        <dbReference type="Pfam" id="PF17189"/>
    </source>
</evidence>
<dbReference type="Proteomes" id="UP000061809">
    <property type="component" value="Chromosome"/>
</dbReference>
<feature type="domain" description="Glycosyl hydrolase family 30 TIM-barrel" evidence="6">
    <location>
        <begin position="59"/>
        <end position="406"/>
    </location>
</feature>
<feature type="chain" id="PRO_5006047871" evidence="5">
    <location>
        <begin position="19"/>
        <end position="470"/>
    </location>
</feature>